<dbReference type="PROSITE" id="PS51440">
    <property type="entry name" value="TIM_2"/>
    <property type="match status" value="1"/>
</dbReference>
<sequence length="170" mass="18839">MHNYLILNFKTYPEASGDKALDLARIVDKLAGKTKLKLTICPQTADIYRLREHFPHLSIWSQHIDNIAPGRNTGWTSASTITMAGANGTLINHSEHKVGLQAIEQTIQLCKQYHLSSCVAVPDAELGSKVAPFRPDFLAYEPEELISGEHSLIDTDIDAAKLFIEKTKNA</sequence>
<dbReference type="InterPro" id="IPR035990">
    <property type="entry name" value="TIM_sf"/>
</dbReference>
<gene>
    <name evidence="2" type="ORF">KC640_01810</name>
</gene>
<dbReference type="Proteomes" id="UP000760819">
    <property type="component" value="Unassembled WGS sequence"/>
</dbReference>
<comment type="caution">
    <text evidence="2">The sequence shown here is derived from an EMBL/GenBank/DDBJ whole genome shotgun (WGS) entry which is preliminary data.</text>
</comment>
<feature type="non-terminal residue" evidence="2">
    <location>
        <position position="170"/>
    </location>
</feature>
<evidence type="ECO:0000313" key="2">
    <source>
        <dbReference type="EMBL" id="MCA9379139.1"/>
    </source>
</evidence>
<keyword evidence="1 2" id="KW-0413">Isomerase</keyword>
<dbReference type="SUPFAM" id="SSF51351">
    <property type="entry name" value="Triosephosphate isomerase (TIM)"/>
    <property type="match status" value="1"/>
</dbReference>
<dbReference type="InterPro" id="IPR013785">
    <property type="entry name" value="Aldolase_TIM"/>
</dbReference>
<evidence type="ECO:0000256" key="1">
    <source>
        <dbReference type="ARBA" id="ARBA00023235"/>
    </source>
</evidence>
<dbReference type="EMBL" id="JAGQLI010000092">
    <property type="protein sequence ID" value="MCA9379139.1"/>
    <property type="molecule type" value="Genomic_DNA"/>
</dbReference>
<dbReference type="Pfam" id="PF00121">
    <property type="entry name" value="TIM"/>
    <property type="match status" value="1"/>
</dbReference>
<dbReference type="AlphaFoldDB" id="A0A955I751"/>
<name>A0A955I751_9BACT</name>
<reference evidence="2" key="1">
    <citation type="submission" date="2020-04" db="EMBL/GenBank/DDBJ databases">
        <authorList>
            <person name="Zhang T."/>
        </authorList>
    </citation>
    <scope>NUCLEOTIDE SEQUENCE</scope>
    <source>
        <strain evidence="2">HKST-UBA12</strain>
    </source>
</reference>
<evidence type="ECO:0000313" key="3">
    <source>
        <dbReference type="Proteomes" id="UP000760819"/>
    </source>
</evidence>
<dbReference type="InterPro" id="IPR000652">
    <property type="entry name" value="Triosephosphate_isomerase"/>
</dbReference>
<dbReference type="NCBIfam" id="NF003302">
    <property type="entry name" value="PRK04302.1"/>
    <property type="match status" value="1"/>
</dbReference>
<dbReference type="EC" id="5.3.1.1" evidence="2"/>
<dbReference type="GO" id="GO:0004807">
    <property type="term" value="F:triose-phosphate isomerase activity"/>
    <property type="evidence" value="ECO:0007669"/>
    <property type="project" value="UniProtKB-EC"/>
</dbReference>
<proteinExistence type="predicted"/>
<organism evidence="2 3">
    <name type="scientific">Candidatus Dojkabacteria bacterium</name>
    <dbReference type="NCBI Taxonomy" id="2099670"/>
    <lineage>
        <taxon>Bacteria</taxon>
        <taxon>Candidatus Dojkabacteria</taxon>
    </lineage>
</organism>
<reference evidence="2" key="2">
    <citation type="journal article" date="2021" name="Microbiome">
        <title>Successional dynamics and alternative stable states in a saline activated sludge microbial community over 9 years.</title>
        <authorList>
            <person name="Wang Y."/>
            <person name="Ye J."/>
            <person name="Ju F."/>
            <person name="Liu L."/>
            <person name="Boyd J.A."/>
            <person name="Deng Y."/>
            <person name="Parks D.H."/>
            <person name="Jiang X."/>
            <person name="Yin X."/>
            <person name="Woodcroft B.J."/>
            <person name="Tyson G.W."/>
            <person name="Hugenholtz P."/>
            <person name="Polz M.F."/>
            <person name="Zhang T."/>
        </authorList>
    </citation>
    <scope>NUCLEOTIDE SEQUENCE</scope>
    <source>
        <strain evidence="2">HKST-UBA12</strain>
    </source>
</reference>
<dbReference type="Gene3D" id="3.20.20.70">
    <property type="entry name" value="Aldolase class I"/>
    <property type="match status" value="1"/>
</dbReference>
<accession>A0A955I751</accession>
<protein>
    <submittedName>
        <fullName evidence="2">Triose-phosphate isomerase</fullName>
        <ecNumber evidence="2">5.3.1.1</ecNumber>
    </submittedName>
</protein>